<keyword evidence="3" id="KW-1185">Reference proteome</keyword>
<name>A0ABD0RL36_CIRMR</name>
<evidence type="ECO:0000313" key="2">
    <source>
        <dbReference type="EMBL" id="KAL0198170.1"/>
    </source>
</evidence>
<feature type="non-terminal residue" evidence="2">
    <location>
        <position position="64"/>
    </location>
</feature>
<dbReference type="EMBL" id="JAMKFB020000003">
    <property type="protein sequence ID" value="KAL0198170.1"/>
    <property type="molecule type" value="Genomic_DNA"/>
</dbReference>
<protein>
    <submittedName>
        <fullName evidence="2">Uncharacterized protein</fullName>
    </submittedName>
</protein>
<comment type="caution">
    <text evidence="2">The sequence shown here is derived from an EMBL/GenBank/DDBJ whole genome shotgun (WGS) entry which is preliminary data.</text>
</comment>
<dbReference type="AlphaFoldDB" id="A0ABD0RL36"/>
<accession>A0ABD0RL36</accession>
<feature type="non-terminal residue" evidence="2">
    <location>
        <position position="1"/>
    </location>
</feature>
<evidence type="ECO:0000256" key="1">
    <source>
        <dbReference type="SAM" id="MobiDB-lite"/>
    </source>
</evidence>
<proteinExistence type="predicted"/>
<reference evidence="2 3" key="1">
    <citation type="submission" date="2024-05" db="EMBL/GenBank/DDBJ databases">
        <title>Genome sequencing and assembly of Indian major carp, Cirrhinus mrigala (Hamilton, 1822).</title>
        <authorList>
            <person name="Mohindra V."/>
            <person name="Chowdhury L.M."/>
            <person name="Lal K."/>
            <person name="Jena J.K."/>
        </authorList>
    </citation>
    <scope>NUCLEOTIDE SEQUENCE [LARGE SCALE GENOMIC DNA]</scope>
    <source>
        <strain evidence="2">CM1030</strain>
        <tissue evidence="2">Blood</tissue>
    </source>
</reference>
<dbReference type="Proteomes" id="UP001529510">
    <property type="component" value="Unassembled WGS sequence"/>
</dbReference>
<evidence type="ECO:0000313" key="3">
    <source>
        <dbReference type="Proteomes" id="UP001529510"/>
    </source>
</evidence>
<organism evidence="2 3">
    <name type="scientific">Cirrhinus mrigala</name>
    <name type="common">Mrigala</name>
    <dbReference type="NCBI Taxonomy" id="683832"/>
    <lineage>
        <taxon>Eukaryota</taxon>
        <taxon>Metazoa</taxon>
        <taxon>Chordata</taxon>
        <taxon>Craniata</taxon>
        <taxon>Vertebrata</taxon>
        <taxon>Euteleostomi</taxon>
        <taxon>Actinopterygii</taxon>
        <taxon>Neopterygii</taxon>
        <taxon>Teleostei</taxon>
        <taxon>Ostariophysi</taxon>
        <taxon>Cypriniformes</taxon>
        <taxon>Cyprinidae</taxon>
        <taxon>Labeoninae</taxon>
        <taxon>Labeonini</taxon>
        <taxon>Cirrhinus</taxon>
    </lineage>
</organism>
<gene>
    <name evidence="2" type="ORF">M9458_006710</name>
</gene>
<feature type="region of interest" description="Disordered" evidence="1">
    <location>
        <begin position="35"/>
        <end position="64"/>
    </location>
</feature>
<sequence>YGPLPLSPRTQMSRAALSLSRSWRQALRLPLRTTTHASQPAHVHCSHAGNAESSGPARSPVSIV</sequence>